<dbReference type="Pfam" id="PF00326">
    <property type="entry name" value="Peptidase_S9"/>
    <property type="match status" value="1"/>
</dbReference>
<dbReference type="GO" id="GO:0004252">
    <property type="term" value="F:serine-type endopeptidase activity"/>
    <property type="evidence" value="ECO:0007669"/>
    <property type="project" value="TreeGrafter"/>
</dbReference>
<organism evidence="3 4">
    <name type="scientific">Parapedobacter indicus</name>
    <dbReference type="NCBI Taxonomy" id="1477437"/>
    <lineage>
        <taxon>Bacteria</taxon>
        <taxon>Pseudomonadati</taxon>
        <taxon>Bacteroidota</taxon>
        <taxon>Sphingobacteriia</taxon>
        <taxon>Sphingobacteriales</taxon>
        <taxon>Sphingobacteriaceae</taxon>
        <taxon>Parapedobacter</taxon>
    </lineage>
</organism>
<keyword evidence="1" id="KW-0378">Hydrolase</keyword>
<protein>
    <submittedName>
        <fullName evidence="3">Prolyl oligopeptidase family protein</fullName>
    </submittedName>
</protein>
<dbReference type="PANTHER" id="PTHR42776">
    <property type="entry name" value="SERINE PEPTIDASE S9 FAMILY MEMBER"/>
    <property type="match status" value="1"/>
</dbReference>
<dbReference type="SUPFAM" id="SSF53474">
    <property type="entry name" value="alpha/beta-Hydrolases"/>
    <property type="match status" value="1"/>
</dbReference>
<dbReference type="Proteomes" id="UP000198670">
    <property type="component" value="Unassembled WGS sequence"/>
</dbReference>
<dbReference type="SUPFAM" id="SSF82171">
    <property type="entry name" value="DPP6 N-terminal domain-like"/>
    <property type="match status" value="1"/>
</dbReference>
<sequence>MPSGQETSFRDHAKNSNFDTLSTALLRWQHQTCLTVFSLLVKKIVQLPAITANYTNIASMKTQVSFIRRNIAFFLPFLLVPYTTSAQKKPLDHSVYDGWQSIGSSGISADGSFIFYTVTPQEGDAQLFITTPHKQQIGKIDRGFQADFSADQRFLVALIKPFFSESREARIRKKKPDEMPKDSLAIFALETANLIKIPNVKSYKIPEETSEYLAYVREDLPPSPDTLKADTAETDKPSHKKPVSILHIRNLASGNETTFERVNMYHFNKDGNALVFVRTAAEKDSIGADAGLYYYDLVSDAAHHISRGKGVYKNIAFDESTSQLAFTADKSPEKSLQKAFKLYYYTPAQDTAIVIADAYTNGVPSNWYISGDGDVRFSKNGKKLFFGIAPVPRVKDTTLVEFEHANVDIWHWKDDYLQPQQLVNLREELNRSYLAVTYPKQGRKVIPLADEQLPEVRLTYDADNEFALGTTDIGRRIETQWQTGSFQDIYAVSTTDGSRKKIAANIRGSISLSPTGNYIVWFNRSDSSWYSHTIQSGSTLRLNADLPVIFSDEDNDVPDEPNGYGIAGWTEDDAAVFINDKYDIWAFALDGTERRILTNGAGRSNQVTFRYIHFANDRNLPGRPRKPTIIDKKEPLILSAFNHINKENGWYVSNGRNNRDPKEISMGPFRLGAVQRATETKHYLYTKESYVSSPDLYTSPDFTSETKLSSINPQQTNYNWGTAELMQWTTPKGHAAEGILYKPEDFDPNKKYPVIAYFYERLSDGLHTYIPPTPTPSRLNISFFVSNGYLVFAPDIRYETGYPGRSAEEYVNSGMEELKKQPWVDSGKLGIQGQSWGGYQVAHLITRTDMYAAAWSGAPVVNMTSAYGGIRWGSGMNRQFQYERTQSRIGATLWENPALYIENSPLFHLPNVTTPVVIMSNDADGAVPWYQGIEMFTALRRLQKPVWLLNYNGEAHNLVQRQNRKDIQRRELEFFDHFLKGKPAAPWIEKGVPATLKGIDWGFGN</sequence>
<reference evidence="3 4" key="1">
    <citation type="submission" date="2016-10" db="EMBL/GenBank/DDBJ databases">
        <authorList>
            <person name="de Groot N.N."/>
        </authorList>
    </citation>
    <scope>NUCLEOTIDE SEQUENCE [LARGE SCALE GENOMIC DNA]</scope>
    <source>
        <strain evidence="3 4">RK1</strain>
    </source>
</reference>
<dbReference type="Gene3D" id="3.40.50.1820">
    <property type="entry name" value="alpha/beta hydrolase"/>
    <property type="match status" value="1"/>
</dbReference>
<evidence type="ECO:0000256" key="1">
    <source>
        <dbReference type="ARBA" id="ARBA00022801"/>
    </source>
</evidence>
<evidence type="ECO:0000313" key="3">
    <source>
        <dbReference type="EMBL" id="SFJ61136.1"/>
    </source>
</evidence>
<dbReference type="InterPro" id="IPR001375">
    <property type="entry name" value="Peptidase_S9_cat"/>
</dbReference>
<evidence type="ECO:0000313" key="4">
    <source>
        <dbReference type="Proteomes" id="UP000198670"/>
    </source>
</evidence>
<dbReference type="EMBL" id="FOQO01000011">
    <property type="protein sequence ID" value="SFJ61136.1"/>
    <property type="molecule type" value="Genomic_DNA"/>
</dbReference>
<proteinExistence type="predicted"/>
<dbReference type="PANTHER" id="PTHR42776:SF4">
    <property type="entry name" value="ACYLAMINO-ACID-RELEASING ENZYME"/>
    <property type="match status" value="1"/>
</dbReference>
<dbReference type="InterPro" id="IPR029058">
    <property type="entry name" value="AB_hydrolase_fold"/>
</dbReference>
<dbReference type="STRING" id="1477437.SAMN05444682_111150"/>
<accession>A0A1I3SUN3</accession>
<keyword evidence="4" id="KW-1185">Reference proteome</keyword>
<evidence type="ECO:0000259" key="2">
    <source>
        <dbReference type="Pfam" id="PF00326"/>
    </source>
</evidence>
<dbReference type="AlphaFoldDB" id="A0A1I3SUN3"/>
<feature type="domain" description="Peptidase S9 prolyl oligopeptidase catalytic" evidence="2">
    <location>
        <begin position="813"/>
        <end position="980"/>
    </location>
</feature>
<gene>
    <name evidence="3" type="ORF">SAMN05444682_111150</name>
</gene>
<dbReference type="GO" id="GO:0006508">
    <property type="term" value="P:proteolysis"/>
    <property type="evidence" value="ECO:0007669"/>
    <property type="project" value="InterPro"/>
</dbReference>
<name>A0A1I3SUN3_9SPHI</name>